<proteinExistence type="inferred from homology"/>
<evidence type="ECO:0000256" key="1">
    <source>
        <dbReference type="ARBA" id="ARBA00007447"/>
    </source>
</evidence>
<sequence>MGISVAHRYGPCSPLGQEKSDVISAQILLHDEKRVKSINSLGPSKYVTDAQGKETHQLPIPSKHPGGGNYVVNVGLGTPIRNFYLTLDTGSDITWIRCKPCSSCLGGPKTTIFDPKSSSTFRKNSSDYGKPIEYFDGTYAEGYWASDSLTISSSDSIENFNFVCVNDTNTLDVGLLAFGHGDGNSLVTRNSNVFCHCLPSEDATGYLLFGPGAREKCQVSNFTPLVSIPPDGTYLVNFVGISVGNQTLKITSPSTRTMIDSGTVITRLPDTVYEQFSSAFSKQMDEYGLTRANGDETLHTCYERKGYKCDTVKIPAVVLHFENLDVKLDGSQVLWKNSSVCCLAFAGNKADGDMVIIGNHQLQKLNVLYDIQKRMVGIGPGNCGP</sequence>
<protein>
    <recommendedName>
        <fullName evidence="3">Peptidase A1 domain-containing protein</fullName>
    </recommendedName>
</protein>
<feature type="active site" evidence="2">
    <location>
        <position position="260"/>
    </location>
</feature>
<dbReference type="Gene3D" id="2.40.70.10">
    <property type="entry name" value="Acid Proteases"/>
    <property type="match status" value="2"/>
</dbReference>
<evidence type="ECO:0000313" key="4">
    <source>
        <dbReference type="EMBL" id="GKU87424.1"/>
    </source>
</evidence>
<dbReference type="PANTHER" id="PTHR13683:SF806">
    <property type="entry name" value="EUKARYOTIC ASPARTYL PROTEASE FAMILY PROTEIN"/>
    <property type="match status" value="1"/>
</dbReference>
<evidence type="ECO:0000256" key="2">
    <source>
        <dbReference type="PIRSR" id="PIRSR601461-1"/>
    </source>
</evidence>
<dbReference type="Pfam" id="PF00026">
    <property type="entry name" value="Asp"/>
    <property type="match status" value="1"/>
</dbReference>
<evidence type="ECO:0000313" key="5">
    <source>
        <dbReference type="Proteomes" id="UP001054252"/>
    </source>
</evidence>
<keyword evidence="5" id="KW-1185">Reference proteome</keyword>
<comment type="similarity">
    <text evidence="1">Belongs to the peptidase A1 family.</text>
</comment>
<dbReference type="InterPro" id="IPR001969">
    <property type="entry name" value="Aspartic_peptidase_AS"/>
</dbReference>
<dbReference type="AlphaFoldDB" id="A0AAV5HNC4"/>
<dbReference type="EMBL" id="BPVZ01000002">
    <property type="protein sequence ID" value="GKU87424.1"/>
    <property type="molecule type" value="Genomic_DNA"/>
</dbReference>
<dbReference type="PANTHER" id="PTHR13683">
    <property type="entry name" value="ASPARTYL PROTEASES"/>
    <property type="match status" value="1"/>
</dbReference>
<name>A0AAV5HNC4_9ROSI</name>
<dbReference type="Proteomes" id="UP001054252">
    <property type="component" value="Unassembled WGS sequence"/>
</dbReference>
<dbReference type="GO" id="GO:0004190">
    <property type="term" value="F:aspartic-type endopeptidase activity"/>
    <property type="evidence" value="ECO:0007669"/>
    <property type="project" value="InterPro"/>
</dbReference>
<dbReference type="InterPro" id="IPR021109">
    <property type="entry name" value="Peptidase_aspartic_dom_sf"/>
</dbReference>
<dbReference type="SUPFAM" id="SSF50630">
    <property type="entry name" value="Acid proteases"/>
    <property type="match status" value="1"/>
</dbReference>
<feature type="domain" description="Peptidase A1" evidence="3">
    <location>
        <begin position="70"/>
        <end position="379"/>
    </location>
</feature>
<organism evidence="4 5">
    <name type="scientific">Rubroshorea leprosula</name>
    <dbReference type="NCBI Taxonomy" id="152421"/>
    <lineage>
        <taxon>Eukaryota</taxon>
        <taxon>Viridiplantae</taxon>
        <taxon>Streptophyta</taxon>
        <taxon>Embryophyta</taxon>
        <taxon>Tracheophyta</taxon>
        <taxon>Spermatophyta</taxon>
        <taxon>Magnoliopsida</taxon>
        <taxon>eudicotyledons</taxon>
        <taxon>Gunneridae</taxon>
        <taxon>Pentapetalae</taxon>
        <taxon>rosids</taxon>
        <taxon>malvids</taxon>
        <taxon>Malvales</taxon>
        <taxon>Dipterocarpaceae</taxon>
        <taxon>Rubroshorea</taxon>
    </lineage>
</organism>
<feature type="active site" evidence="2">
    <location>
        <position position="88"/>
    </location>
</feature>
<comment type="caution">
    <text evidence="4">The sequence shown here is derived from an EMBL/GenBank/DDBJ whole genome shotgun (WGS) entry which is preliminary data.</text>
</comment>
<reference evidence="4 5" key="1">
    <citation type="journal article" date="2021" name="Commun. Biol.">
        <title>The genome of Shorea leprosula (Dipterocarpaceae) highlights the ecological relevance of drought in aseasonal tropical rainforests.</title>
        <authorList>
            <person name="Ng K.K.S."/>
            <person name="Kobayashi M.J."/>
            <person name="Fawcett J.A."/>
            <person name="Hatakeyama M."/>
            <person name="Paape T."/>
            <person name="Ng C.H."/>
            <person name="Ang C.C."/>
            <person name="Tnah L.H."/>
            <person name="Lee C.T."/>
            <person name="Nishiyama T."/>
            <person name="Sese J."/>
            <person name="O'Brien M.J."/>
            <person name="Copetti D."/>
            <person name="Mohd Noor M.I."/>
            <person name="Ong R.C."/>
            <person name="Putra M."/>
            <person name="Sireger I.Z."/>
            <person name="Indrioko S."/>
            <person name="Kosugi Y."/>
            <person name="Izuno A."/>
            <person name="Isagi Y."/>
            <person name="Lee S.L."/>
            <person name="Shimizu K.K."/>
        </authorList>
    </citation>
    <scope>NUCLEOTIDE SEQUENCE [LARGE SCALE GENOMIC DNA]</scope>
    <source>
        <strain evidence="4">214</strain>
    </source>
</reference>
<accession>A0AAV5HNC4</accession>
<evidence type="ECO:0000259" key="3">
    <source>
        <dbReference type="PROSITE" id="PS51767"/>
    </source>
</evidence>
<dbReference type="PROSITE" id="PS00141">
    <property type="entry name" value="ASP_PROTEASE"/>
    <property type="match status" value="1"/>
</dbReference>
<dbReference type="InterPro" id="IPR001461">
    <property type="entry name" value="Aspartic_peptidase_A1"/>
</dbReference>
<dbReference type="InterPro" id="IPR033121">
    <property type="entry name" value="PEPTIDASE_A1"/>
</dbReference>
<dbReference type="PROSITE" id="PS51767">
    <property type="entry name" value="PEPTIDASE_A1"/>
    <property type="match status" value="1"/>
</dbReference>
<gene>
    <name evidence="4" type="ORF">SLEP1_g1821</name>
</gene>
<dbReference type="GO" id="GO:0006508">
    <property type="term" value="P:proteolysis"/>
    <property type="evidence" value="ECO:0007669"/>
    <property type="project" value="InterPro"/>
</dbReference>